<feature type="domain" description="N-acetyltransferase" evidence="1">
    <location>
        <begin position="113"/>
        <end position="248"/>
    </location>
</feature>
<reference evidence="2 3" key="1">
    <citation type="submission" date="2020-08" db="EMBL/GenBank/DDBJ databases">
        <title>Whole genome shotgun sequence of Actinoplanes ianthinogenes NBRC 13996.</title>
        <authorList>
            <person name="Komaki H."/>
            <person name="Tamura T."/>
        </authorList>
    </citation>
    <scope>NUCLEOTIDE SEQUENCE [LARGE SCALE GENOMIC DNA]</scope>
    <source>
        <strain evidence="2 3">NBRC 13996</strain>
    </source>
</reference>
<dbReference type="EMBL" id="AP023356">
    <property type="protein sequence ID" value="BCJ41460.1"/>
    <property type="molecule type" value="Genomic_DNA"/>
</dbReference>
<proteinExistence type="predicted"/>
<dbReference type="InterPro" id="IPR016181">
    <property type="entry name" value="Acyl_CoA_acyltransferase"/>
</dbReference>
<protein>
    <recommendedName>
        <fullName evidence="1">N-acetyltransferase domain-containing protein</fullName>
    </recommendedName>
</protein>
<dbReference type="PROSITE" id="PS51186">
    <property type="entry name" value="GNAT"/>
    <property type="match status" value="1"/>
</dbReference>
<sequence length="248" mass="26379">MDLRIQRAVVANLANRPNAVECGPFVIGFDDSSDSPFINYATPVPGAEITAADVAALVAAFGDRKPRLEYVVSCAPALEKLLIEAGFTVEVRHEYLVCTPSTFVEPPTPDGFALIEPVSDDELHGMIAVQSAAFGELYTPNPAEADRQRRNQQRGGVLVAARTTGGRYAGGAVSSVPSDGISEVAGIAVDSPFRRQGVGAAITAAVVRRLFGAGVEIAWLEASGDDSWRVYERVGFRPAGQRLYISKN</sequence>
<organism evidence="2 3">
    <name type="scientific">Actinoplanes ianthinogenes</name>
    <dbReference type="NCBI Taxonomy" id="122358"/>
    <lineage>
        <taxon>Bacteria</taxon>
        <taxon>Bacillati</taxon>
        <taxon>Actinomycetota</taxon>
        <taxon>Actinomycetes</taxon>
        <taxon>Micromonosporales</taxon>
        <taxon>Micromonosporaceae</taxon>
        <taxon>Actinoplanes</taxon>
    </lineage>
</organism>
<dbReference type="Proteomes" id="UP000676967">
    <property type="component" value="Chromosome"/>
</dbReference>
<keyword evidence="3" id="KW-1185">Reference proteome</keyword>
<evidence type="ECO:0000313" key="3">
    <source>
        <dbReference type="Proteomes" id="UP000676967"/>
    </source>
</evidence>
<dbReference type="RefSeq" id="WP_189333392.1">
    <property type="nucleotide sequence ID" value="NZ_AP023356.1"/>
</dbReference>
<dbReference type="Gene3D" id="3.40.630.30">
    <property type="match status" value="1"/>
</dbReference>
<name>A0ABM7LQA6_9ACTN</name>
<evidence type="ECO:0000259" key="1">
    <source>
        <dbReference type="PROSITE" id="PS51186"/>
    </source>
</evidence>
<dbReference type="Pfam" id="PF00583">
    <property type="entry name" value="Acetyltransf_1"/>
    <property type="match status" value="1"/>
</dbReference>
<accession>A0ABM7LQA6</accession>
<dbReference type="CDD" id="cd04301">
    <property type="entry name" value="NAT_SF"/>
    <property type="match status" value="1"/>
</dbReference>
<dbReference type="InterPro" id="IPR000182">
    <property type="entry name" value="GNAT_dom"/>
</dbReference>
<evidence type="ECO:0000313" key="2">
    <source>
        <dbReference type="EMBL" id="BCJ41460.1"/>
    </source>
</evidence>
<dbReference type="SUPFAM" id="SSF55729">
    <property type="entry name" value="Acyl-CoA N-acyltransferases (Nat)"/>
    <property type="match status" value="1"/>
</dbReference>
<gene>
    <name evidence="2" type="ORF">Aiant_21170</name>
</gene>